<keyword evidence="5 6" id="KW-0472">Membrane</keyword>
<keyword evidence="4 6" id="KW-1133">Transmembrane helix</keyword>
<organism evidence="7 8">
    <name type="scientific">Maledivibacter halophilus</name>
    <dbReference type="NCBI Taxonomy" id="36842"/>
    <lineage>
        <taxon>Bacteria</taxon>
        <taxon>Bacillati</taxon>
        <taxon>Bacillota</taxon>
        <taxon>Clostridia</taxon>
        <taxon>Peptostreptococcales</taxon>
        <taxon>Caminicellaceae</taxon>
        <taxon>Maledivibacter</taxon>
    </lineage>
</organism>
<dbReference type="RefSeq" id="WP_170917433.1">
    <property type="nucleotide sequence ID" value="NZ_FUZT01000007.1"/>
</dbReference>
<evidence type="ECO:0000256" key="1">
    <source>
        <dbReference type="ARBA" id="ARBA00004651"/>
    </source>
</evidence>
<evidence type="ECO:0000313" key="8">
    <source>
        <dbReference type="Proteomes" id="UP000190285"/>
    </source>
</evidence>
<feature type="transmembrane region" description="Helical" evidence="6">
    <location>
        <begin position="148"/>
        <end position="165"/>
    </location>
</feature>
<keyword evidence="8" id="KW-1185">Reference proteome</keyword>
<proteinExistence type="predicted"/>
<dbReference type="Proteomes" id="UP000190285">
    <property type="component" value="Unassembled WGS sequence"/>
</dbReference>
<keyword evidence="3 6" id="KW-0812">Transmembrane</keyword>
<dbReference type="PANTHER" id="PTHR43370">
    <property type="entry name" value="SUGAR ABC TRANSPORTER INTEGRAL MEMBRANE PROTEIN-RELATED"/>
    <property type="match status" value="1"/>
</dbReference>
<evidence type="ECO:0000256" key="2">
    <source>
        <dbReference type="ARBA" id="ARBA00022475"/>
    </source>
</evidence>
<feature type="transmembrane region" description="Helical" evidence="6">
    <location>
        <begin position="62"/>
        <end position="83"/>
    </location>
</feature>
<feature type="transmembrane region" description="Helical" evidence="6">
    <location>
        <begin position="275"/>
        <end position="291"/>
    </location>
</feature>
<dbReference type="STRING" id="36842.SAMN02194393_03009"/>
<gene>
    <name evidence="7" type="ORF">SAMN02194393_03009</name>
</gene>
<evidence type="ECO:0000256" key="4">
    <source>
        <dbReference type="ARBA" id="ARBA00022989"/>
    </source>
</evidence>
<feature type="transmembrane region" description="Helical" evidence="6">
    <location>
        <begin position="229"/>
        <end position="255"/>
    </location>
</feature>
<protein>
    <submittedName>
        <fullName evidence="7">Nucleoside ABC transporter membrane protein</fullName>
    </submittedName>
</protein>
<evidence type="ECO:0000313" key="7">
    <source>
        <dbReference type="EMBL" id="SKC76601.1"/>
    </source>
</evidence>
<feature type="transmembrane region" description="Helical" evidence="6">
    <location>
        <begin position="90"/>
        <end position="108"/>
    </location>
</feature>
<dbReference type="AlphaFoldDB" id="A0A1T5LKS7"/>
<reference evidence="7 8" key="1">
    <citation type="submission" date="2017-02" db="EMBL/GenBank/DDBJ databases">
        <authorList>
            <person name="Peterson S.W."/>
        </authorList>
    </citation>
    <scope>NUCLEOTIDE SEQUENCE [LARGE SCALE GENOMIC DNA]</scope>
    <source>
        <strain evidence="7 8">M1</strain>
    </source>
</reference>
<dbReference type="EMBL" id="FUZT01000007">
    <property type="protein sequence ID" value="SKC76601.1"/>
    <property type="molecule type" value="Genomic_DNA"/>
</dbReference>
<dbReference type="InterPro" id="IPR001851">
    <property type="entry name" value="ABC_transp_permease"/>
</dbReference>
<evidence type="ECO:0000256" key="6">
    <source>
        <dbReference type="SAM" id="Phobius"/>
    </source>
</evidence>
<accession>A0A1T5LKS7</accession>
<name>A0A1T5LKS7_9FIRM</name>
<comment type="subcellular location">
    <subcellularLocation>
        <location evidence="1">Cell membrane</location>
        <topology evidence="1">Multi-pass membrane protein</topology>
    </subcellularLocation>
</comment>
<dbReference type="GO" id="GO:0005886">
    <property type="term" value="C:plasma membrane"/>
    <property type="evidence" value="ECO:0007669"/>
    <property type="project" value="UniProtKB-SubCell"/>
</dbReference>
<evidence type="ECO:0000256" key="3">
    <source>
        <dbReference type="ARBA" id="ARBA00022692"/>
    </source>
</evidence>
<evidence type="ECO:0000256" key="5">
    <source>
        <dbReference type="ARBA" id="ARBA00023136"/>
    </source>
</evidence>
<sequence>MLDIITTILETTLRLLPSILLAGFGGLITQRIKLVNLGLEGFMLIGAFVAVAVSYYTSSAAIALLAACAVCGIMGLLFAVFNLKYKANNIIVSVAINMFALGITKYFLNLLFGVRGAFSSPKIVGFPVIHLPFLENIPILSAFANQSIILYVSLLVVAVVQIILFKTKIGLRIRATGPNPMAVETAGVSVFKLKCLVVSVSGILCGVGGAYLSLGQLTMFTDNMTNGRGFVAMAASNFGNAMPIGTFFGAALFGFTDAVTMKAQLYGFPPQLIQILPYLVTVLTLIAVAVYKKRKKKGMSN</sequence>
<dbReference type="CDD" id="cd06580">
    <property type="entry name" value="TM_PBP1_transp_TpRbsC_like"/>
    <property type="match status" value="1"/>
</dbReference>
<dbReference type="Pfam" id="PF02653">
    <property type="entry name" value="BPD_transp_2"/>
    <property type="match status" value="1"/>
</dbReference>
<feature type="transmembrane region" description="Helical" evidence="6">
    <location>
        <begin position="37"/>
        <end position="56"/>
    </location>
</feature>
<dbReference type="GO" id="GO:0022857">
    <property type="term" value="F:transmembrane transporter activity"/>
    <property type="evidence" value="ECO:0007669"/>
    <property type="project" value="InterPro"/>
</dbReference>
<keyword evidence="2" id="KW-1003">Cell membrane</keyword>
<dbReference type="PANTHER" id="PTHR43370:SF1">
    <property type="entry name" value="GUANOSINE ABC TRANSPORTER PERMEASE PROTEIN NUPQ"/>
    <property type="match status" value="1"/>
</dbReference>
<feature type="transmembrane region" description="Helical" evidence="6">
    <location>
        <begin position="12"/>
        <end position="30"/>
    </location>
</feature>